<dbReference type="RefSeq" id="WP_078687718.1">
    <property type="nucleotide sequence ID" value="NZ_FNWT01000014.1"/>
</dbReference>
<keyword evidence="1" id="KW-0812">Transmembrane</keyword>
<reference evidence="2 3" key="1">
    <citation type="submission" date="2016-10" db="EMBL/GenBank/DDBJ databases">
        <authorList>
            <person name="Varghese N."/>
            <person name="Submissions S."/>
        </authorList>
    </citation>
    <scope>NUCLEOTIDE SEQUENCE [LARGE SCALE GENOMIC DNA]</scope>
    <source>
        <strain evidence="2 3">WCP15</strain>
    </source>
</reference>
<keyword evidence="1" id="KW-0472">Membrane</keyword>
<keyword evidence="1" id="KW-1133">Transmembrane helix</keyword>
<dbReference type="EMBL" id="FNWT01000014">
    <property type="protein sequence ID" value="SEH69922.1"/>
    <property type="molecule type" value="Genomic_DNA"/>
</dbReference>
<organism evidence="2 3">
    <name type="scientific">Parafannyhessea umbonata</name>
    <dbReference type="NCBI Taxonomy" id="604330"/>
    <lineage>
        <taxon>Bacteria</taxon>
        <taxon>Bacillati</taxon>
        <taxon>Actinomycetota</taxon>
        <taxon>Coriobacteriia</taxon>
        <taxon>Coriobacteriales</taxon>
        <taxon>Atopobiaceae</taxon>
        <taxon>Parafannyhessea</taxon>
    </lineage>
</organism>
<name>A0A1H6KBL5_9ACTN</name>
<sequence>MTRKDIIDTERKTPAEGARTFLLMVCAEFSVAMIFYLFFTTLYASWGAHLDLWVCWSFLAIALVATTLQLVFFTPLVIKRMPYPLRIAAFGVCLYAVLSAVAVLMGWFPVESPGSWALFTTTFLVTLAIATAAASHRMRQEERTLNEGLSKYHNDGK</sequence>
<evidence type="ECO:0000313" key="2">
    <source>
        <dbReference type="EMBL" id="SEH69922.1"/>
    </source>
</evidence>
<feature type="transmembrane region" description="Helical" evidence="1">
    <location>
        <begin position="85"/>
        <end position="108"/>
    </location>
</feature>
<evidence type="ECO:0000256" key="1">
    <source>
        <dbReference type="SAM" id="Phobius"/>
    </source>
</evidence>
<feature type="transmembrane region" description="Helical" evidence="1">
    <location>
        <begin position="21"/>
        <end position="44"/>
    </location>
</feature>
<accession>A0A1H6KBL5</accession>
<evidence type="ECO:0000313" key="3">
    <source>
        <dbReference type="Proteomes" id="UP000199135"/>
    </source>
</evidence>
<comment type="caution">
    <text evidence="2">The sequence shown here is derived from an EMBL/GenBank/DDBJ whole genome shotgun (WGS) entry which is preliminary data.</text>
</comment>
<keyword evidence="3" id="KW-1185">Reference proteome</keyword>
<proteinExistence type="predicted"/>
<protein>
    <submittedName>
        <fullName evidence="2">Uncharacterized protein</fullName>
    </submittedName>
</protein>
<feature type="transmembrane region" description="Helical" evidence="1">
    <location>
        <begin position="56"/>
        <end position="78"/>
    </location>
</feature>
<dbReference type="Proteomes" id="UP000199135">
    <property type="component" value="Unassembled WGS sequence"/>
</dbReference>
<feature type="transmembrane region" description="Helical" evidence="1">
    <location>
        <begin position="114"/>
        <end position="134"/>
    </location>
</feature>
<gene>
    <name evidence="2" type="ORF">SAMN05216447_11425</name>
</gene>